<feature type="domain" description="N-acetyltransferase" evidence="3">
    <location>
        <begin position="169"/>
        <end position="303"/>
    </location>
</feature>
<evidence type="ECO:0000256" key="1">
    <source>
        <dbReference type="ARBA" id="ARBA00022679"/>
    </source>
</evidence>
<evidence type="ECO:0000313" key="5">
    <source>
        <dbReference type="Proteomes" id="UP000613512"/>
    </source>
</evidence>
<accession>A0A916RL98</accession>
<keyword evidence="5" id="KW-1185">Reference proteome</keyword>
<gene>
    <name evidence="4" type="ORF">GCM10008025_00690</name>
</gene>
<dbReference type="PANTHER" id="PTHR43420:SF12">
    <property type="entry name" value="N-ACETYLTRANSFERASE DOMAIN-CONTAINING PROTEIN"/>
    <property type="match status" value="1"/>
</dbReference>
<dbReference type="RefSeq" id="WP_229740591.1">
    <property type="nucleotide sequence ID" value="NZ_BMEY01000001.1"/>
</dbReference>
<dbReference type="PROSITE" id="PS51186">
    <property type="entry name" value="GNAT"/>
    <property type="match status" value="1"/>
</dbReference>
<evidence type="ECO:0000259" key="3">
    <source>
        <dbReference type="PROSITE" id="PS51186"/>
    </source>
</evidence>
<keyword evidence="2" id="KW-0012">Acyltransferase</keyword>
<dbReference type="Proteomes" id="UP000613512">
    <property type="component" value="Unassembled WGS sequence"/>
</dbReference>
<dbReference type="Gene3D" id="3.40.630.30">
    <property type="match status" value="1"/>
</dbReference>
<reference evidence="4" key="2">
    <citation type="submission" date="2020-09" db="EMBL/GenBank/DDBJ databases">
        <authorList>
            <person name="Sun Q."/>
            <person name="Zhou Y."/>
        </authorList>
    </citation>
    <scope>NUCLEOTIDE SEQUENCE</scope>
    <source>
        <strain evidence="4">CGMCC 1.12408</strain>
    </source>
</reference>
<dbReference type="InterPro" id="IPR050680">
    <property type="entry name" value="YpeA/RimI_acetyltransf"/>
</dbReference>
<evidence type="ECO:0000313" key="4">
    <source>
        <dbReference type="EMBL" id="GGA60531.1"/>
    </source>
</evidence>
<dbReference type="PANTHER" id="PTHR43420">
    <property type="entry name" value="ACETYLTRANSFERASE"/>
    <property type="match status" value="1"/>
</dbReference>
<dbReference type="EMBL" id="BMEY01000001">
    <property type="protein sequence ID" value="GGA60531.1"/>
    <property type="molecule type" value="Genomic_DNA"/>
</dbReference>
<sequence>MQTEIRNFIQEDMPLLRDFYQSVTNNRKVVFWWVGPEENWDNVFCAFENGKMVGKGQVEIINRLSDGQPESSSHSIYLNLKTLPEREQDFELMDLLYEKLHIRALELKNYLSSAYQTNFCIGNFATEVDNNRFFVEKKGFKPLNTLYTMERDLHQPIDPIPFHHEELTWEFWKMESEEEEAAYLEVEGEIWPEDTLGLRRLREYKSNPNWTAIPIRHDGQIIACAMAWQEEDTGVIEDVFVRPEWRKNGLATFLLTTALTYLKDLGLPKAYLMVDTENEHALKLYQSVGFQVVEEERRFFVTL</sequence>
<evidence type="ECO:0000256" key="2">
    <source>
        <dbReference type="ARBA" id="ARBA00023315"/>
    </source>
</evidence>
<dbReference type="AlphaFoldDB" id="A0A916RL98"/>
<dbReference type="InterPro" id="IPR000182">
    <property type="entry name" value="GNAT_dom"/>
</dbReference>
<dbReference type="GO" id="GO:0016747">
    <property type="term" value="F:acyltransferase activity, transferring groups other than amino-acyl groups"/>
    <property type="evidence" value="ECO:0007669"/>
    <property type="project" value="InterPro"/>
</dbReference>
<dbReference type="InterPro" id="IPR016181">
    <property type="entry name" value="Acyl_CoA_acyltransferase"/>
</dbReference>
<dbReference type="SUPFAM" id="SSF55729">
    <property type="entry name" value="Acyl-CoA N-acyltransferases (Nat)"/>
    <property type="match status" value="1"/>
</dbReference>
<protein>
    <recommendedName>
        <fullName evidence="3">N-acetyltransferase domain-containing protein</fullName>
    </recommendedName>
</protein>
<reference evidence="4" key="1">
    <citation type="journal article" date="2014" name="Int. J. Syst. Evol. Microbiol.">
        <title>Complete genome sequence of Corynebacterium casei LMG S-19264T (=DSM 44701T), isolated from a smear-ripened cheese.</title>
        <authorList>
            <consortium name="US DOE Joint Genome Institute (JGI-PGF)"/>
            <person name="Walter F."/>
            <person name="Albersmeier A."/>
            <person name="Kalinowski J."/>
            <person name="Ruckert C."/>
        </authorList>
    </citation>
    <scope>NUCLEOTIDE SEQUENCE</scope>
    <source>
        <strain evidence="4">CGMCC 1.12408</strain>
    </source>
</reference>
<proteinExistence type="predicted"/>
<dbReference type="Pfam" id="PF00583">
    <property type="entry name" value="Acetyltransf_1"/>
    <property type="match status" value="1"/>
</dbReference>
<name>A0A916RL98_9BACI</name>
<dbReference type="CDD" id="cd04301">
    <property type="entry name" value="NAT_SF"/>
    <property type="match status" value="1"/>
</dbReference>
<keyword evidence="1" id="KW-0808">Transferase</keyword>
<organism evidence="4 5">
    <name type="scientific">Ornithinibacillus halotolerans</name>
    <dbReference type="NCBI Taxonomy" id="1274357"/>
    <lineage>
        <taxon>Bacteria</taxon>
        <taxon>Bacillati</taxon>
        <taxon>Bacillota</taxon>
        <taxon>Bacilli</taxon>
        <taxon>Bacillales</taxon>
        <taxon>Bacillaceae</taxon>
        <taxon>Ornithinibacillus</taxon>
    </lineage>
</organism>
<comment type="caution">
    <text evidence="4">The sequence shown here is derived from an EMBL/GenBank/DDBJ whole genome shotgun (WGS) entry which is preliminary data.</text>
</comment>